<feature type="domain" description="Mif2/CENP-C cupin" evidence="8">
    <location>
        <begin position="568"/>
        <end position="655"/>
    </location>
</feature>
<feature type="domain" description="Mif2 N-terminal" evidence="9">
    <location>
        <begin position="14"/>
        <end position="147"/>
    </location>
</feature>
<dbReference type="PANTHER" id="PTHR16684">
    <property type="entry name" value="CENTROMERE PROTEIN C"/>
    <property type="match status" value="1"/>
</dbReference>
<protein>
    <recommendedName>
        <fullName evidence="6">CENP-C homolog</fullName>
    </recommendedName>
</protein>
<comment type="similarity">
    <text evidence="2">Belongs to the CENP-C/MIF2 family.</text>
</comment>
<organism evidence="10 11">
    <name type="scientific">Periconia digitata</name>
    <dbReference type="NCBI Taxonomy" id="1303443"/>
    <lineage>
        <taxon>Eukaryota</taxon>
        <taxon>Fungi</taxon>
        <taxon>Dikarya</taxon>
        <taxon>Ascomycota</taxon>
        <taxon>Pezizomycotina</taxon>
        <taxon>Dothideomycetes</taxon>
        <taxon>Pleosporomycetidae</taxon>
        <taxon>Pleosporales</taxon>
        <taxon>Massarineae</taxon>
        <taxon>Periconiaceae</taxon>
        <taxon>Periconia</taxon>
    </lineage>
</organism>
<sequence length="664" mass="73558">MASRRVRENRENQFYDVGVQGRKTGITLEDKGVRDEHGLEPLSGIFSSPQKSPPKPSALDPSGGTVTDSESMDIQESSIPDITTSAHLLRTSRTHLPPPKSRSPIKTTLGSSPRRQSSIAPRARSANLPSSPPRAVSHPAVNRRLDFVQDESSLQETPALSGSGQPRGKRPSVYDIEDSPSRANSITLEESIQEEITAAEDPVDLGEEYMGEESYMSDIGQDVDAEITDEVTQEAEDTELIPDPPKLPGKRGRKRKSEVVEPPMPEPVTKTRRRGAPLRESLEKPKKNSKTAAAGPASEPRRSKRVSEHTEEESNEPSTTTITDIDTSLAQPKRRGRPPKNGSQPEKAQESVTMKQKPKSNPKSGTEEPVFKKPKSAARPPKEPAKNPTSNGLAQNDLDQPVENGKFVDVHGNPISKADIDQMSTTSAGSRFARGRYLSVFRELEPQDVALPSRTGRHRVQPIEFWKNEKCSYDSEGNMQAIVKNEMKEPVRPAYSGYKAKKKRKRLPVIEDDEVLDLEPWEEEEGVFNGIFKDWDVEAEVPTNDLVESNLAWSTKGINPVDVADASFKFTKLSSAGSESFMSWGFIELNADQMKRSKNSRRMHLVFHVQSGAVEVKVHENVFTVHRGGVWHVPRGNTYSMKNVGSATSRIFFAQAFESRAEAE</sequence>
<feature type="compositionally biased region" description="Basic and acidic residues" evidence="7">
    <location>
        <begin position="28"/>
        <end position="39"/>
    </location>
</feature>
<keyword evidence="11" id="KW-1185">Reference proteome</keyword>
<feature type="compositionally biased region" description="Polar residues" evidence="7">
    <location>
        <begin position="387"/>
        <end position="398"/>
    </location>
</feature>
<evidence type="ECO:0000313" key="10">
    <source>
        <dbReference type="EMBL" id="CAI6330421.1"/>
    </source>
</evidence>
<dbReference type="Pfam" id="PF11699">
    <property type="entry name" value="CENP-C_C"/>
    <property type="match status" value="1"/>
</dbReference>
<feature type="compositionally biased region" description="Basic and acidic residues" evidence="7">
    <location>
        <begin position="299"/>
        <end position="309"/>
    </location>
</feature>
<feature type="compositionally biased region" description="Polar residues" evidence="7">
    <location>
        <begin position="150"/>
        <end position="164"/>
    </location>
</feature>
<feature type="compositionally biased region" description="Acidic residues" evidence="7">
    <location>
        <begin position="221"/>
        <end position="240"/>
    </location>
</feature>
<dbReference type="GO" id="GO:0019237">
    <property type="term" value="F:centromeric DNA binding"/>
    <property type="evidence" value="ECO:0007669"/>
    <property type="project" value="InterPro"/>
</dbReference>
<dbReference type="GO" id="GO:0000776">
    <property type="term" value="C:kinetochore"/>
    <property type="evidence" value="ECO:0007669"/>
    <property type="project" value="InterPro"/>
</dbReference>
<dbReference type="GO" id="GO:0005634">
    <property type="term" value="C:nucleus"/>
    <property type="evidence" value="ECO:0007669"/>
    <property type="project" value="UniProtKB-SubCell"/>
</dbReference>
<dbReference type="Pfam" id="PF15624">
    <property type="entry name" value="Mif2_N"/>
    <property type="match status" value="1"/>
</dbReference>
<dbReference type="GO" id="GO:0051315">
    <property type="term" value="P:attachment of mitotic spindle microtubules to kinetochore"/>
    <property type="evidence" value="ECO:0007669"/>
    <property type="project" value="TreeGrafter"/>
</dbReference>
<evidence type="ECO:0000256" key="7">
    <source>
        <dbReference type="SAM" id="MobiDB-lite"/>
    </source>
</evidence>
<dbReference type="InterPro" id="IPR014710">
    <property type="entry name" value="RmlC-like_jellyroll"/>
</dbReference>
<dbReference type="PANTHER" id="PTHR16684:SF11">
    <property type="entry name" value="CENTROMERE PROTEIN C"/>
    <property type="match status" value="1"/>
</dbReference>
<feature type="compositionally biased region" description="Polar residues" evidence="7">
    <location>
        <begin position="64"/>
        <end position="86"/>
    </location>
</feature>
<dbReference type="Proteomes" id="UP001152607">
    <property type="component" value="Unassembled WGS sequence"/>
</dbReference>
<evidence type="ECO:0000259" key="8">
    <source>
        <dbReference type="Pfam" id="PF11699"/>
    </source>
</evidence>
<dbReference type="InterPro" id="IPR025974">
    <property type="entry name" value="Mif2/CENP-C_cupin"/>
</dbReference>
<comment type="subcellular location">
    <subcellularLocation>
        <location evidence="1">Nucleus</location>
    </subcellularLocation>
</comment>
<dbReference type="GO" id="GO:0051382">
    <property type="term" value="P:kinetochore assembly"/>
    <property type="evidence" value="ECO:0007669"/>
    <property type="project" value="InterPro"/>
</dbReference>
<dbReference type="CDD" id="cd06993">
    <property type="entry name" value="cupin_CENP-C_C"/>
    <property type="match status" value="1"/>
</dbReference>
<gene>
    <name evidence="10" type="ORF">PDIGIT_LOCUS4236</name>
</gene>
<dbReference type="OrthoDB" id="1939643at2759"/>
<dbReference type="EMBL" id="CAOQHR010000002">
    <property type="protein sequence ID" value="CAI6330421.1"/>
    <property type="molecule type" value="Genomic_DNA"/>
</dbReference>
<dbReference type="InterPro" id="IPR028929">
    <property type="entry name" value="Mif2_N"/>
</dbReference>
<evidence type="ECO:0000256" key="4">
    <source>
        <dbReference type="ARBA" id="ARBA00023242"/>
    </source>
</evidence>
<feature type="compositionally biased region" description="Polar residues" evidence="7">
    <location>
        <begin position="104"/>
        <end position="119"/>
    </location>
</feature>
<dbReference type="FunFam" id="2.60.120.10:FF:000033">
    <property type="entry name" value="Centromere protein C 1"/>
    <property type="match status" value="1"/>
</dbReference>
<evidence type="ECO:0000256" key="2">
    <source>
        <dbReference type="ARBA" id="ARBA00010291"/>
    </source>
</evidence>
<reference evidence="10" key="1">
    <citation type="submission" date="2023-01" db="EMBL/GenBank/DDBJ databases">
        <authorList>
            <person name="Van Ghelder C."/>
            <person name="Rancurel C."/>
        </authorList>
    </citation>
    <scope>NUCLEOTIDE SEQUENCE</scope>
    <source>
        <strain evidence="10">CNCM I-4278</strain>
    </source>
</reference>
<comment type="caution">
    <text evidence="10">The sequence shown here is derived from an EMBL/GenBank/DDBJ whole genome shotgun (WGS) entry which is preliminary data.</text>
</comment>
<evidence type="ECO:0000256" key="5">
    <source>
        <dbReference type="ARBA" id="ARBA00057947"/>
    </source>
</evidence>
<feature type="region of interest" description="Disordered" evidence="7">
    <location>
        <begin position="26"/>
        <end position="188"/>
    </location>
</feature>
<evidence type="ECO:0000256" key="6">
    <source>
        <dbReference type="ARBA" id="ARBA00075033"/>
    </source>
</evidence>
<evidence type="ECO:0000256" key="1">
    <source>
        <dbReference type="ARBA" id="ARBA00004123"/>
    </source>
</evidence>
<feature type="compositionally biased region" description="Polar residues" evidence="7">
    <location>
        <begin position="341"/>
        <end position="364"/>
    </location>
</feature>
<dbReference type="InterPro" id="IPR028386">
    <property type="entry name" value="CENP-C/Mif2/cnp3"/>
</dbReference>
<proteinExistence type="inferred from homology"/>
<feature type="region of interest" description="Disordered" evidence="7">
    <location>
        <begin position="215"/>
        <end position="410"/>
    </location>
</feature>
<dbReference type="Gene3D" id="2.60.120.10">
    <property type="entry name" value="Jelly Rolls"/>
    <property type="match status" value="1"/>
</dbReference>
<dbReference type="GO" id="GO:0051455">
    <property type="term" value="P:spindle attachment to meiosis I kinetochore"/>
    <property type="evidence" value="ECO:0007669"/>
    <property type="project" value="TreeGrafter"/>
</dbReference>
<keyword evidence="4" id="KW-0539">Nucleus</keyword>
<evidence type="ECO:0000313" key="11">
    <source>
        <dbReference type="Proteomes" id="UP001152607"/>
    </source>
</evidence>
<comment type="function">
    <text evidence="5">Component of the kinetochore, a multiprotein complex that assembles on centromeric DNA and attaches chromosomes to spindle microtubules, mediating chromosome segregation and sister chromatid segregation during meiosis and mitosis. Component of the inner kinetochore constitutive centromere-associated network (CCAN), which serves as a structural platform for outer kinetochore assembly.</text>
</comment>
<name>A0A9W4U9D0_9PLEO</name>
<evidence type="ECO:0000256" key="3">
    <source>
        <dbReference type="ARBA" id="ARBA00023125"/>
    </source>
</evidence>
<accession>A0A9W4U9D0</accession>
<dbReference type="AlphaFoldDB" id="A0A9W4U9D0"/>
<feature type="compositionally biased region" description="Low complexity" evidence="7">
    <location>
        <begin position="316"/>
        <end position="328"/>
    </location>
</feature>
<evidence type="ECO:0000259" key="9">
    <source>
        <dbReference type="Pfam" id="PF15624"/>
    </source>
</evidence>
<dbReference type="SUPFAM" id="SSF51182">
    <property type="entry name" value="RmlC-like cupins"/>
    <property type="match status" value="1"/>
</dbReference>
<keyword evidence="3" id="KW-0238">DNA-binding</keyword>
<dbReference type="InterPro" id="IPR011051">
    <property type="entry name" value="RmlC_Cupin_sf"/>
</dbReference>